<dbReference type="VEuPathDB" id="VectorBase:ISCW008087"/>
<keyword evidence="1" id="KW-0472">Membrane</keyword>
<dbReference type="SUPFAM" id="SSF56801">
    <property type="entry name" value="Acetyl-CoA synthetase-like"/>
    <property type="match status" value="1"/>
</dbReference>
<dbReference type="InterPro" id="IPR000873">
    <property type="entry name" value="AMP-dep_synth/lig_dom"/>
</dbReference>
<evidence type="ECO:0000313" key="4">
    <source>
        <dbReference type="EnsemblMetazoa" id="ISCW008087-PA"/>
    </source>
</evidence>
<keyword evidence="1" id="KW-0812">Transmembrane</keyword>
<evidence type="ECO:0000256" key="1">
    <source>
        <dbReference type="SAM" id="Phobius"/>
    </source>
</evidence>
<dbReference type="VEuPathDB" id="VectorBase:ISCP_019670"/>
<dbReference type="HOGENOM" id="CLU_2064035_0_0_1"/>
<reference evidence="4" key="2">
    <citation type="submission" date="2020-05" db="UniProtKB">
        <authorList>
            <consortium name="EnsemblMetazoa"/>
        </authorList>
    </citation>
    <scope>IDENTIFICATION</scope>
    <source>
        <strain evidence="4">wikel</strain>
    </source>
</reference>
<dbReference type="AlphaFoldDB" id="B7PRV4"/>
<dbReference type="EMBL" id="ABJB010413653">
    <property type="status" value="NOT_ANNOTATED_CDS"/>
    <property type="molecule type" value="Genomic_DNA"/>
</dbReference>
<dbReference type="PANTHER" id="PTHR43767:SF1">
    <property type="entry name" value="NONRIBOSOMAL PEPTIDE SYNTHASE PES1 (EUROFUNG)-RELATED"/>
    <property type="match status" value="1"/>
</dbReference>
<dbReference type="OrthoDB" id="823504at2759"/>
<dbReference type="PANTHER" id="PTHR43767">
    <property type="entry name" value="LONG-CHAIN-FATTY-ACID--COA LIGASE"/>
    <property type="match status" value="1"/>
</dbReference>
<dbReference type="EMBL" id="DS775283">
    <property type="protein sequence ID" value="EEC09326.1"/>
    <property type="molecule type" value="Genomic_DNA"/>
</dbReference>
<gene>
    <name evidence="3" type="ORF">IscW_ISCW008087</name>
</gene>
<evidence type="ECO:0000313" key="3">
    <source>
        <dbReference type="EMBL" id="EEC09326.1"/>
    </source>
</evidence>
<dbReference type="Pfam" id="PF00501">
    <property type="entry name" value="AMP-binding"/>
    <property type="match status" value="1"/>
</dbReference>
<keyword evidence="5" id="KW-1185">Reference proteome</keyword>
<dbReference type="Gene3D" id="3.40.50.980">
    <property type="match status" value="2"/>
</dbReference>
<dbReference type="EnsemblMetazoa" id="ISCW008087-RA">
    <property type="protein sequence ID" value="ISCW008087-PA"/>
    <property type="gene ID" value="ISCW008087"/>
</dbReference>
<dbReference type="InParanoid" id="B7PRV4"/>
<keyword evidence="3" id="KW-0436">Ligase</keyword>
<dbReference type="Proteomes" id="UP000001555">
    <property type="component" value="Unassembled WGS sequence"/>
</dbReference>
<reference evidence="3 5" key="1">
    <citation type="submission" date="2008-03" db="EMBL/GenBank/DDBJ databases">
        <title>Annotation of Ixodes scapularis.</title>
        <authorList>
            <consortium name="Ixodes scapularis Genome Project Consortium"/>
            <person name="Caler E."/>
            <person name="Hannick L.I."/>
            <person name="Bidwell S."/>
            <person name="Joardar V."/>
            <person name="Thiagarajan M."/>
            <person name="Amedeo P."/>
            <person name="Galinsky K.J."/>
            <person name="Schobel S."/>
            <person name="Inman J."/>
            <person name="Hostetler J."/>
            <person name="Miller J."/>
            <person name="Hammond M."/>
            <person name="Megy K."/>
            <person name="Lawson D."/>
            <person name="Kodira C."/>
            <person name="Sutton G."/>
            <person name="Meyer J."/>
            <person name="Hill C.A."/>
            <person name="Birren B."/>
            <person name="Nene V."/>
            <person name="Collins F."/>
            <person name="Alarcon-Chaidez F."/>
            <person name="Wikel S."/>
            <person name="Strausberg R."/>
        </authorList>
    </citation>
    <scope>NUCLEOTIDE SEQUENCE [LARGE SCALE GENOMIC DNA]</scope>
    <source>
        <strain evidence="5">Wikel</strain>
        <strain evidence="3">Wikel colony</strain>
    </source>
</reference>
<organism>
    <name type="scientific">Ixodes scapularis</name>
    <name type="common">Black-legged tick</name>
    <name type="synonym">Deer tick</name>
    <dbReference type="NCBI Taxonomy" id="6945"/>
    <lineage>
        <taxon>Eukaryota</taxon>
        <taxon>Metazoa</taxon>
        <taxon>Ecdysozoa</taxon>
        <taxon>Arthropoda</taxon>
        <taxon>Chelicerata</taxon>
        <taxon>Arachnida</taxon>
        <taxon>Acari</taxon>
        <taxon>Parasitiformes</taxon>
        <taxon>Ixodida</taxon>
        <taxon>Ixodoidea</taxon>
        <taxon>Ixodidae</taxon>
        <taxon>Ixodinae</taxon>
        <taxon>Ixodes</taxon>
    </lineage>
</organism>
<dbReference type="PROSITE" id="PS00455">
    <property type="entry name" value="AMP_BINDING"/>
    <property type="match status" value="1"/>
</dbReference>
<accession>B7PRV4</accession>
<protein>
    <submittedName>
        <fullName evidence="3 4">AMP dependent CoA ligase, putative</fullName>
        <ecNumber evidence="3">6.2.1.26</ecNumber>
    </submittedName>
</protein>
<dbReference type="PaxDb" id="6945-B7PRV4"/>
<evidence type="ECO:0000313" key="5">
    <source>
        <dbReference type="Proteomes" id="UP000001555"/>
    </source>
</evidence>
<name>B7PRV4_IXOSC</name>
<sequence>MLRRYATGLQKHGIQKGDKVLVHLDNSLENMIALYSVMFAGGVAVLSVPALSNGVFPGFLSMTEFQKLNENDFQECHIEDFKSEVIVLSFTSGSTGPPKAVEHTHYSFVAALPRPKYVL</sequence>
<dbReference type="GO" id="GO:0008756">
    <property type="term" value="F:o-succinylbenzoate-CoA ligase activity"/>
    <property type="evidence" value="ECO:0007669"/>
    <property type="project" value="UniProtKB-EC"/>
</dbReference>
<dbReference type="EC" id="6.2.1.26" evidence="3"/>
<dbReference type="VEuPathDB" id="VectorBase:ISCI001369"/>
<evidence type="ECO:0000259" key="2">
    <source>
        <dbReference type="Pfam" id="PF00501"/>
    </source>
</evidence>
<keyword evidence="1" id="KW-1133">Transmembrane helix</keyword>
<feature type="transmembrane region" description="Helical" evidence="1">
    <location>
        <begin position="32"/>
        <end position="52"/>
    </location>
</feature>
<dbReference type="EMBL" id="ABJB010419649">
    <property type="status" value="NOT_ANNOTATED_CDS"/>
    <property type="molecule type" value="Genomic_DNA"/>
</dbReference>
<dbReference type="EMBL" id="ABJB010686473">
    <property type="status" value="NOT_ANNOTATED_CDS"/>
    <property type="molecule type" value="Genomic_DNA"/>
</dbReference>
<dbReference type="InterPro" id="IPR050237">
    <property type="entry name" value="ATP-dep_AMP-bd_enzyme"/>
</dbReference>
<dbReference type="InterPro" id="IPR020845">
    <property type="entry name" value="AMP-binding_CS"/>
</dbReference>
<feature type="domain" description="AMP-dependent synthetase/ligase" evidence="2">
    <location>
        <begin position="3"/>
        <end position="51"/>
    </location>
</feature>
<proteinExistence type="predicted"/>